<protein>
    <submittedName>
        <fullName evidence="1">TonB-dependent receptor:Cna B-type</fullName>
    </submittedName>
</protein>
<proteinExistence type="predicted"/>
<evidence type="ECO:0000313" key="2">
    <source>
        <dbReference type="Proteomes" id="UP000011864"/>
    </source>
</evidence>
<reference evidence="1 2" key="1">
    <citation type="journal article" date="2013" name="Genome Announc.">
        <title>Complete Genome Sequence of Glaciecola psychrophila Strain 170T.</title>
        <authorList>
            <person name="Yin J."/>
            <person name="Chen J."/>
            <person name="Liu G."/>
            <person name="Yu Y."/>
            <person name="Song L."/>
            <person name="Wang X."/>
            <person name="Qu X."/>
        </authorList>
    </citation>
    <scope>NUCLEOTIDE SEQUENCE [LARGE SCALE GENOMIC DNA]</scope>
    <source>
        <strain evidence="1 2">170</strain>
    </source>
</reference>
<dbReference type="RefSeq" id="WP_015431160.1">
    <property type="nucleotide sequence ID" value="NC_020514.1"/>
</dbReference>
<accession>M4RUM3</accession>
<evidence type="ECO:0000313" key="1">
    <source>
        <dbReference type="EMBL" id="AGH46358.1"/>
    </source>
</evidence>
<gene>
    <name evidence="1" type="ORF">C427_4253</name>
</gene>
<dbReference type="HOGENOM" id="CLU_3028166_0_0_6"/>
<dbReference type="KEGG" id="gps:C427_4253"/>
<dbReference type="PATRIC" id="fig|1129794.4.peg.4235"/>
<dbReference type="AlphaFoldDB" id="M4RUM3"/>
<keyword evidence="1" id="KW-0675">Receptor</keyword>
<organism evidence="1 2">
    <name type="scientific">Paraglaciecola psychrophila 170</name>
    <dbReference type="NCBI Taxonomy" id="1129794"/>
    <lineage>
        <taxon>Bacteria</taxon>
        <taxon>Pseudomonadati</taxon>
        <taxon>Pseudomonadota</taxon>
        <taxon>Gammaproteobacteria</taxon>
        <taxon>Alteromonadales</taxon>
        <taxon>Alteromonadaceae</taxon>
        <taxon>Paraglaciecola</taxon>
    </lineage>
</organism>
<dbReference type="EMBL" id="CP003837">
    <property type="protein sequence ID" value="AGH46358.1"/>
    <property type="molecule type" value="Genomic_DNA"/>
</dbReference>
<sequence length="55" mass="6173">MYQDELILGYDPQLNDEWTLGVKATRKEVGVALEKVAIGFGFNTYLEIEFGSSCI</sequence>
<name>M4RUM3_9ALTE</name>
<keyword evidence="2" id="KW-1185">Reference proteome</keyword>
<dbReference type="STRING" id="1129794.C427_4253"/>
<dbReference type="Proteomes" id="UP000011864">
    <property type="component" value="Chromosome"/>
</dbReference>